<proteinExistence type="predicted"/>
<evidence type="ECO:0000313" key="2">
    <source>
        <dbReference type="Proteomes" id="UP000000376"/>
    </source>
</evidence>
<dbReference type="RefSeq" id="WP_013169327.1">
    <property type="nucleotide sequence ID" value="NC_014218.1"/>
</dbReference>
<dbReference type="EMBL" id="CP002045">
    <property type="protein sequence ID" value="ADH91829.1"/>
    <property type="molecule type" value="Genomic_DNA"/>
</dbReference>
<dbReference type="InterPro" id="IPR024524">
    <property type="entry name" value="DUF3800"/>
</dbReference>
<reference evidence="1 2" key="1">
    <citation type="journal article" date="2010" name="Stand. Genomic Sci.">
        <title>Complete genome sequence of Arcanobacterium haemolyticum type strain (11018).</title>
        <authorList>
            <person name="Yasawong M."/>
            <person name="Teshima H."/>
            <person name="Lapidus A."/>
            <person name="Nolan M."/>
            <person name="Lucas S."/>
            <person name="Glavina Del Rio T."/>
            <person name="Tice H."/>
            <person name="Cheng J."/>
            <person name="Bruce D."/>
            <person name="Detter C."/>
            <person name="Tapia R."/>
            <person name="Han C."/>
            <person name="Goodwin L."/>
            <person name="Pitluck S."/>
            <person name="Liolios K."/>
            <person name="Ivanova N."/>
            <person name="Mavromatis K."/>
            <person name="Mikhailova N."/>
            <person name="Pati A."/>
            <person name="Chen A."/>
            <person name="Palaniappan K."/>
            <person name="Land M."/>
            <person name="Hauser L."/>
            <person name="Chang Y."/>
            <person name="Jeffries C."/>
            <person name="Rohde M."/>
            <person name="Sikorski J."/>
            <person name="Pukall R."/>
            <person name="Goker M."/>
            <person name="Woyke T."/>
            <person name="Bristow J."/>
            <person name="Eisen J."/>
            <person name="Markowitz V."/>
            <person name="Hugenholtz P."/>
            <person name="Kyrpides N."/>
            <person name="Klenk H."/>
        </authorList>
    </citation>
    <scope>NUCLEOTIDE SEQUENCE [LARGE SCALE GENOMIC DNA]</scope>
    <source>
        <strain evidence="2">ATCC 9345 / DSM 20595 / CCUG 17215 / LMG 16163 / NBRC 15585 / NCTC 8452 / 11018</strain>
    </source>
</reference>
<accession>D7BLN0</accession>
<dbReference type="OrthoDB" id="3267063at2"/>
<dbReference type="eggNOG" id="ENOG5031I8Z">
    <property type="taxonomic scope" value="Bacteria"/>
</dbReference>
<dbReference type="Proteomes" id="UP000000376">
    <property type="component" value="Chromosome"/>
</dbReference>
<gene>
    <name evidence="1" type="ordered locus">Arch_0062</name>
</gene>
<protein>
    <recommendedName>
        <fullName evidence="3">DUF3800 domain-containing protein</fullName>
    </recommendedName>
</protein>
<dbReference type="Pfam" id="PF12686">
    <property type="entry name" value="DUF3800"/>
    <property type="match status" value="1"/>
</dbReference>
<sequence length="172" mass="18966">MGDERVSSIFIDESGAKNTRGGSFVVGFLKTSSPAVLSREIRDLRQRNQYYDEIKFSSINGGNVRFYFDIVEAIGAANLRVGGSVYDASLGFVDDVDSRAVDLVQLADVVASSINYLRTHEEVVNQKKVPVKRQVALRLARALGLLDFSDVREGKVNILTMQRPCVGDSTLF</sequence>
<evidence type="ECO:0008006" key="3">
    <source>
        <dbReference type="Google" id="ProtNLM"/>
    </source>
</evidence>
<keyword evidence="2" id="KW-1185">Reference proteome</keyword>
<dbReference type="AlphaFoldDB" id="D7BLN0"/>
<dbReference type="KEGG" id="ahe:Arch_0062"/>
<dbReference type="HOGENOM" id="CLU_1552113_0_0_11"/>
<evidence type="ECO:0000313" key="1">
    <source>
        <dbReference type="EMBL" id="ADH91829.1"/>
    </source>
</evidence>
<organism evidence="1 2">
    <name type="scientific">Arcanobacterium haemolyticum (strain ATCC 9345 / DSM 20595 / CCM 5947 / CCUG 17215 / LMG 16163 / NBRC 15585 / NCTC 8452 / 11018)</name>
    <dbReference type="NCBI Taxonomy" id="644284"/>
    <lineage>
        <taxon>Bacteria</taxon>
        <taxon>Bacillati</taxon>
        <taxon>Actinomycetota</taxon>
        <taxon>Actinomycetes</taxon>
        <taxon>Actinomycetales</taxon>
        <taxon>Actinomycetaceae</taxon>
        <taxon>Arcanobacterium</taxon>
    </lineage>
</organism>
<name>D7BLN0_ARCHD</name>